<feature type="domain" description="Flagellin N-terminal" evidence="2">
    <location>
        <begin position="3"/>
        <end position="138"/>
    </location>
</feature>
<keyword evidence="3" id="KW-0969">Cilium</keyword>
<accession>A0ABY4EUB5</accession>
<dbReference type="PRINTS" id="PR00207">
    <property type="entry name" value="FLAGELLIN"/>
</dbReference>
<dbReference type="Gene3D" id="2.60.40.4390">
    <property type="match status" value="1"/>
</dbReference>
<dbReference type="RefSeq" id="WP_244712563.1">
    <property type="nucleotide sequence ID" value="NZ_CP095073.1"/>
</dbReference>
<dbReference type="Gene3D" id="1.20.1330.10">
    <property type="entry name" value="f41 fragment of flagellin, N-terminal domain"/>
    <property type="match status" value="1"/>
</dbReference>
<evidence type="ECO:0000256" key="1">
    <source>
        <dbReference type="ARBA" id="ARBA00020110"/>
    </source>
</evidence>
<keyword evidence="4" id="KW-1185">Reference proteome</keyword>
<dbReference type="Pfam" id="PF00669">
    <property type="entry name" value="Flagellin_N"/>
    <property type="match status" value="1"/>
</dbReference>
<dbReference type="PANTHER" id="PTHR42792">
    <property type="entry name" value="FLAGELLIN"/>
    <property type="match status" value="1"/>
</dbReference>
<evidence type="ECO:0000313" key="3">
    <source>
        <dbReference type="EMBL" id="UOQ45731.1"/>
    </source>
</evidence>
<reference evidence="3 4" key="1">
    <citation type="submission" date="2022-04" db="EMBL/GenBank/DDBJ databases">
        <title>Halobacillus sp. isolated from saltern.</title>
        <authorList>
            <person name="Won M."/>
            <person name="Lee C.-M."/>
            <person name="Woen H.-Y."/>
            <person name="Kwon S.-W."/>
        </authorList>
    </citation>
    <scope>NUCLEOTIDE SEQUENCE [LARGE SCALE GENOMIC DNA]</scope>
    <source>
        <strain evidence="3 4">SSBR10-3</strain>
    </source>
</reference>
<evidence type="ECO:0000313" key="4">
    <source>
        <dbReference type="Proteomes" id="UP000831787"/>
    </source>
</evidence>
<proteinExistence type="predicted"/>
<dbReference type="SUPFAM" id="SSF64518">
    <property type="entry name" value="Phase 1 flagellin"/>
    <property type="match status" value="1"/>
</dbReference>
<sequence>MRINHNIAALNTYRQLGQANKAMSGSMEKLSSGMRINKAGDDAAGLAISEKMRGQIRGLDMASKNAQDGVSFIQTAEGALNETHSILQRMRELATQSANDTNTDSDRAELQKEVDQLAQEITRVSNNTEFNTQSLLNGGIKDGNLGKATFHIGANSGQNLGLEINAMDAFSLGVGRNVTTATLQSGATDTTGVSLDASVGSGVLNGANLQLSAKDTAIQATETNTKLQTVNNTSKYNGYTVSVTSTSGAADSFNIDNDAKTITISLDADDTAASVGSANSFIKAQTGGSDFEFSATPVVGTGTLAGALLMMK</sequence>
<keyword evidence="3" id="KW-0282">Flagellum</keyword>
<gene>
    <name evidence="3" type="ORF">MUN89_07310</name>
</gene>
<dbReference type="InterPro" id="IPR001492">
    <property type="entry name" value="Flagellin"/>
</dbReference>
<evidence type="ECO:0000259" key="2">
    <source>
        <dbReference type="Pfam" id="PF00669"/>
    </source>
</evidence>
<protein>
    <recommendedName>
        <fullName evidence="1">Flagellin</fullName>
    </recommendedName>
</protein>
<dbReference type="EMBL" id="CP095073">
    <property type="protein sequence ID" value="UOQ45731.1"/>
    <property type="molecule type" value="Genomic_DNA"/>
</dbReference>
<keyword evidence="3" id="KW-0966">Cell projection</keyword>
<organism evidence="3 4">
    <name type="scientific">Halobacillus salinarum</name>
    <dbReference type="NCBI Taxonomy" id="2932257"/>
    <lineage>
        <taxon>Bacteria</taxon>
        <taxon>Bacillati</taxon>
        <taxon>Bacillota</taxon>
        <taxon>Bacilli</taxon>
        <taxon>Bacillales</taxon>
        <taxon>Bacillaceae</taxon>
        <taxon>Halobacillus</taxon>
    </lineage>
</organism>
<dbReference type="Proteomes" id="UP000831787">
    <property type="component" value="Chromosome"/>
</dbReference>
<name>A0ABY4EUB5_9BACI</name>
<dbReference type="InterPro" id="IPR001029">
    <property type="entry name" value="Flagellin_N"/>
</dbReference>
<dbReference type="PANTHER" id="PTHR42792:SF2">
    <property type="entry name" value="FLAGELLIN"/>
    <property type="match status" value="1"/>
</dbReference>